<dbReference type="OrthoDB" id="10009287at2759"/>
<evidence type="ECO:0000313" key="3">
    <source>
        <dbReference type="RefSeq" id="XP_027101176.1"/>
    </source>
</evidence>
<dbReference type="CDD" id="cd06222">
    <property type="entry name" value="RNase_H_like"/>
    <property type="match status" value="1"/>
</dbReference>
<dbReference type="PANTHER" id="PTHR47074:SF11">
    <property type="entry name" value="REVERSE TRANSCRIPTASE-LIKE PROTEIN"/>
    <property type="match status" value="1"/>
</dbReference>
<reference evidence="2" key="1">
    <citation type="journal article" date="2025" name="Foods">
        <title>Unveiling the Microbial Signatures of Arabica Coffee Cherries: Insights into Ripeness Specific Diversity, Functional Traits, and Implications for Quality and Safety.</title>
        <authorList>
            <consortium name="RefSeq"/>
            <person name="Tenea G.N."/>
            <person name="Cifuentes V."/>
            <person name="Reyes P."/>
            <person name="Cevallos-Vallejos M."/>
        </authorList>
    </citation>
    <scope>NUCLEOTIDE SEQUENCE [LARGE SCALE GENOMIC DNA]</scope>
</reference>
<proteinExistence type="predicted"/>
<dbReference type="Proteomes" id="UP001652660">
    <property type="component" value="Chromosome 9c"/>
</dbReference>
<name>A0A6P6VES5_COFAR</name>
<feature type="domain" description="RNase H type-1" evidence="1">
    <location>
        <begin position="26"/>
        <end position="142"/>
    </location>
</feature>
<dbReference type="InterPro" id="IPR044730">
    <property type="entry name" value="RNase_H-like_dom_plant"/>
</dbReference>
<reference evidence="3" key="2">
    <citation type="submission" date="2025-08" db="UniProtKB">
        <authorList>
            <consortium name="RefSeq"/>
        </authorList>
    </citation>
    <scope>IDENTIFICATION</scope>
    <source>
        <tissue evidence="3">Leaves</tissue>
    </source>
</reference>
<evidence type="ECO:0000259" key="1">
    <source>
        <dbReference type="Pfam" id="PF13456"/>
    </source>
</evidence>
<dbReference type="InterPro" id="IPR012337">
    <property type="entry name" value="RNaseH-like_sf"/>
</dbReference>
<dbReference type="GeneID" id="113720664"/>
<protein>
    <recommendedName>
        <fullName evidence="1">RNase H type-1 domain-containing protein</fullName>
    </recommendedName>
</protein>
<dbReference type="RefSeq" id="XP_027101176.1">
    <property type="nucleotide sequence ID" value="XM_027245375.1"/>
</dbReference>
<evidence type="ECO:0000313" key="2">
    <source>
        <dbReference type="Proteomes" id="UP001652660"/>
    </source>
</evidence>
<keyword evidence="2" id="KW-1185">Reference proteome</keyword>
<dbReference type="InterPro" id="IPR052929">
    <property type="entry name" value="RNase_H-like_EbsB-rel"/>
</dbReference>
<dbReference type="Pfam" id="PF13456">
    <property type="entry name" value="RVT_3"/>
    <property type="match status" value="1"/>
</dbReference>
<dbReference type="InterPro" id="IPR002156">
    <property type="entry name" value="RNaseH_domain"/>
</dbReference>
<dbReference type="Gene3D" id="3.30.420.10">
    <property type="entry name" value="Ribonuclease H-like superfamily/Ribonuclease H"/>
    <property type="match status" value="1"/>
</dbReference>
<dbReference type="GO" id="GO:0004523">
    <property type="term" value="F:RNA-DNA hybrid ribonuclease activity"/>
    <property type="evidence" value="ECO:0007669"/>
    <property type="project" value="InterPro"/>
</dbReference>
<dbReference type="SUPFAM" id="SSF53098">
    <property type="entry name" value="Ribonuclease H-like"/>
    <property type="match status" value="1"/>
</dbReference>
<sequence>MTAVKKATLERREFQEEAQELEGGTVVQQKTYRAGWGMIARDCEGNILRAWAVPNTSCSNAKQEEALALIAAMLMAKHQDWRRVVLESDCKQLTDKINGGEGDSAIATVLSDIVSLKSNFYECCFSFTSRINNSVSHCLTKLALNLKGTAEWKTDFPALAA</sequence>
<dbReference type="PANTHER" id="PTHR47074">
    <property type="entry name" value="BNAC02G40300D PROTEIN"/>
    <property type="match status" value="1"/>
</dbReference>
<gene>
    <name evidence="3" type="primary">LOC113720664</name>
</gene>
<dbReference type="GO" id="GO:0003676">
    <property type="term" value="F:nucleic acid binding"/>
    <property type="evidence" value="ECO:0007669"/>
    <property type="project" value="InterPro"/>
</dbReference>
<dbReference type="AlphaFoldDB" id="A0A6P6VES5"/>
<dbReference type="InterPro" id="IPR036397">
    <property type="entry name" value="RNaseH_sf"/>
</dbReference>
<accession>A0A6P6VES5</accession>
<organism evidence="2 3">
    <name type="scientific">Coffea arabica</name>
    <name type="common">Arabian coffee</name>
    <dbReference type="NCBI Taxonomy" id="13443"/>
    <lineage>
        <taxon>Eukaryota</taxon>
        <taxon>Viridiplantae</taxon>
        <taxon>Streptophyta</taxon>
        <taxon>Embryophyta</taxon>
        <taxon>Tracheophyta</taxon>
        <taxon>Spermatophyta</taxon>
        <taxon>Magnoliopsida</taxon>
        <taxon>eudicotyledons</taxon>
        <taxon>Gunneridae</taxon>
        <taxon>Pentapetalae</taxon>
        <taxon>asterids</taxon>
        <taxon>lamiids</taxon>
        <taxon>Gentianales</taxon>
        <taxon>Rubiaceae</taxon>
        <taxon>Ixoroideae</taxon>
        <taxon>Gardenieae complex</taxon>
        <taxon>Bertiereae - Coffeeae clade</taxon>
        <taxon>Coffeeae</taxon>
        <taxon>Coffea</taxon>
    </lineage>
</organism>